<dbReference type="EMBL" id="JADGJD010000917">
    <property type="protein sequence ID" value="KAJ3047682.1"/>
    <property type="molecule type" value="Genomic_DNA"/>
</dbReference>
<gene>
    <name evidence="2" type="ORF">HK097_011305</name>
</gene>
<feature type="region of interest" description="Disordered" evidence="1">
    <location>
        <begin position="33"/>
        <end position="60"/>
    </location>
</feature>
<dbReference type="Proteomes" id="UP001212841">
    <property type="component" value="Unassembled WGS sequence"/>
</dbReference>
<evidence type="ECO:0000313" key="2">
    <source>
        <dbReference type="EMBL" id="KAJ3047682.1"/>
    </source>
</evidence>
<evidence type="ECO:0000256" key="1">
    <source>
        <dbReference type="SAM" id="MobiDB-lite"/>
    </source>
</evidence>
<evidence type="ECO:0000313" key="3">
    <source>
        <dbReference type="Proteomes" id="UP001212841"/>
    </source>
</evidence>
<feature type="compositionally biased region" description="Polar residues" evidence="1">
    <location>
        <begin position="236"/>
        <end position="251"/>
    </location>
</feature>
<feature type="compositionally biased region" description="Basic and acidic residues" evidence="1">
    <location>
        <begin position="333"/>
        <end position="343"/>
    </location>
</feature>
<reference evidence="2" key="1">
    <citation type="submission" date="2020-05" db="EMBL/GenBank/DDBJ databases">
        <title>Phylogenomic resolution of chytrid fungi.</title>
        <authorList>
            <person name="Stajich J.E."/>
            <person name="Amses K."/>
            <person name="Simmons R."/>
            <person name="Seto K."/>
            <person name="Myers J."/>
            <person name="Bonds A."/>
            <person name="Quandt C.A."/>
            <person name="Barry K."/>
            <person name="Liu P."/>
            <person name="Grigoriev I."/>
            <person name="Longcore J.E."/>
            <person name="James T.Y."/>
        </authorList>
    </citation>
    <scope>NUCLEOTIDE SEQUENCE</scope>
    <source>
        <strain evidence="2">JEL0318</strain>
    </source>
</reference>
<dbReference type="GO" id="GO:0005634">
    <property type="term" value="C:nucleus"/>
    <property type="evidence" value="ECO:0007669"/>
    <property type="project" value="TreeGrafter"/>
</dbReference>
<feature type="compositionally biased region" description="Basic and acidic residues" evidence="1">
    <location>
        <begin position="33"/>
        <end position="51"/>
    </location>
</feature>
<dbReference type="GO" id="GO:0045944">
    <property type="term" value="P:positive regulation of transcription by RNA polymerase II"/>
    <property type="evidence" value="ECO:0007669"/>
    <property type="project" value="TreeGrafter"/>
</dbReference>
<name>A0AAD5S8X0_9FUNG</name>
<feature type="region of interest" description="Disordered" evidence="1">
    <location>
        <begin position="223"/>
        <end position="251"/>
    </location>
</feature>
<protein>
    <submittedName>
        <fullName evidence="2">Uncharacterized protein</fullName>
    </submittedName>
</protein>
<organism evidence="2 3">
    <name type="scientific">Rhizophlyctis rosea</name>
    <dbReference type="NCBI Taxonomy" id="64517"/>
    <lineage>
        <taxon>Eukaryota</taxon>
        <taxon>Fungi</taxon>
        <taxon>Fungi incertae sedis</taxon>
        <taxon>Chytridiomycota</taxon>
        <taxon>Chytridiomycota incertae sedis</taxon>
        <taxon>Chytridiomycetes</taxon>
        <taxon>Rhizophlyctidales</taxon>
        <taxon>Rhizophlyctidaceae</taxon>
        <taxon>Rhizophlyctis</taxon>
    </lineage>
</organism>
<dbReference type="AlphaFoldDB" id="A0AAD5S8X0"/>
<dbReference type="InterPro" id="IPR026124">
    <property type="entry name" value="Sperm-assoc_Ag8"/>
</dbReference>
<dbReference type="PANTHER" id="PTHR15510:SF5">
    <property type="entry name" value="SPERM-ASSOCIATED ANTIGEN 8"/>
    <property type="match status" value="1"/>
</dbReference>
<proteinExistence type="predicted"/>
<feature type="compositionally biased region" description="Low complexity" evidence="1">
    <location>
        <begin position="302"/>
        <end position="312"/>
    </location>
</feature>
<sequence>MLQNGTDWNKHHGIGATLLENWVEERAVADREAAKQDRQQLPEDKQLEHAKKAGLGGKEWKDLMKRGHNDILTHASDKHVMTTTFRDSYGAAKDLTHEPEPPTGAVKISHNVPVNLVGKQAEGGRGKRRMMMEAELLRRAIEEMETVPEDLSAKEWISTHHADYGHEDVYGKGKILGMNPPSQADVARFANPITFWSSQAVTGAGTTICSTPADVLRNLSSAARERNGQQHHHSHLQTGQRTSVPNNTTVDHNCRGGSQHCWCGGNDVKGHVCGVDGPDWVDEGSGSCGCASRSYAPEMGRAQQQGGRVGAQHKYETDNIPTPFGRGDVVVDGDGKDVTGKRG</sequence>
<comment type="caution">
    <text evidence="2">The sequence shown here is derived from an EMBL/GenBank/DDBJ whole genome shotgun (WGS) entry which is preliminary data.</text>
</comment>
<feature type="region of interest" description="Disordered" evidence="1">
    <location>
        <begin position="302"/>
        <end position="343"/>
    </location>
</feature>
<dbReference type="GO" id="GO:0008017">
    <property type="term" value="F:microtubule binding"/>
    <property type="evidence" value="ECO:0007669"/>
    <property type="project" value="InterPro"/>
</dbReference>
<keyword evidence="3" id="KW-1185">Reference proteome</keyword>
<dbReference type="GO" id="GO:0005737">
    <property type="term" value="C:cytoplasm"/>
    <property type="evidence" value="ECO:0007669"/>
    <property type="project" value="TreeGrafter"/>
</dbReference>
<dbReference type="PANTHER" id="PTHR15510">
    <property type="entry name" value="SPERM-ASSOCIATED ANTIGEN 8"/>
    <property type="match status" value="1"/>
</dbReference>
<feature type="non-terminal residue" evidence="2">
    <location>
        <position position="343"/>
    </location>
</feature>
<accession>A0AAD5S8X0</accession>